<gene>
    <name evidence="1" type="ORF">NLG97_g11406</name>
</gene>
<evidence type="ECO:0000313" key="1">
    <source>
        <dbReference type="EMBL" id="KAJ3471966.1"/>
    </source>
</evidence>
<name>A0ACC1QDL0_9HYPO</name>
<sequence>MNATTYDPKTGLAATQPGARWGSVYAALNPYNVTVVGARTSVVGVGGFTTGAGYSFHSNGHGFSCDNVANWEIVLANGTVVNANANENADLWKAQKGGSGNLGFVTRIDQTTLPGTQLWGGFTQYDLKDRDAVFKAYMNFVDNTEDNSPDQNIVALFWDNKNEFTMQSVLTNANGEANRTAFKEYLSIPNLGSTLTTGPEKDIIPQFTGPTPLGQ</sequence>
<reference evidence="1" key="1">
    <citation type="submission" date="2022-07" db="EMBL/GenBank/DDBJ databases">
        <title>Genome Sequence of Lecanicillium saksenae.</title>
        <authorList>
            <person name="Buettner E."/>
        </authorList>
    </citation>
    <scope>NUCLEOTIDE SEQUENCE</scope>
    <source>
        <strain evidence="1">VT-O1</strain>
    </source>
</reference>
<protein>
    <submittedName>
        <fullName evidence="1">Uncharacterized protein</fullName>
    </submittedName>
</protein>
<evidence type="ECO:0000313" key="2">
    <source>
        <dbReference type="Proteomes" id="UP001148737"/>
    </source>
</evidence>
<dbReference type="EMBL" id="JANAKD010003730">
    <property type="protein sequence ID" value="KAJ3471966.1"/>
    <property type="molecule type" value="Genomic_DNA"/>
</dbReference>
<accession>A0ACC1QDL0</accession>
<comment type="caution">
    <text evidence="1">The sequence shown here is derived from an EMBL/GenBank/DDBJ whole genome shotgun (WGS) entry which is preliminary data.</text>
</comment>
<dbReference type="Proteomes" id="UP001148737">
    <property type="component" value="Unassembled WGS sequence"/>
</dbReference>
<organism evidence="1 2">
    <name type="scientific">Lecanicillium saksenae</name>
    <dbReference type="NCBI Taxonomy" id="468837"/>
    <lineage>
        <taxon>Eukaryota</taxon>
        <taxon>Fungi</taxon>
        <taxon>Dikarya</taxon>
        <taxon>Ascomycota</taxon>
        <taxon>Pezizomycotina</taxon>
        <taxon>Sordariomycetes</taxon>
        <taxon>Hypocreomycetidae</taxon>
        <taxon>Hypocreales</taxon>
        <taxon>Cordycipitaceae</taxon>
        <taxon>Lecanicillium</taxon>
    </lineage>
</organism>
<proteinExistence type="predicted"/>
<keyword evidence="2" id="KW-1185">Reference proteome</keyword>